<dbReference type="Proteomes" id="UP000193944">
    <property type="component" value="Unassembled WGS sequence"/>
</dbReference>
<proteinExistence type="predicted"/>
<gene>
    <name evidence="1" type="ORF">BCR32DRAFT_276502</name>
</gene>
<reference evidence="1 2" key="1">
    <citation type="submission" date="2016-08" db="EMBL/GenBank/DDBJ databases">
        <title>A Parts List for Fungal Cellulosomes Revealed by Comparative Genomics.</title>
        <authorList>
            <consortium name="DOE Joint Genome Institute"/>
            <person name="Haitjema C.H."/>
            <person name="Gilmore S.P."/>
            <person name="Henske J.K."/>
            <person name="Solomon K.V."/>
            <person name="De Groot R."/>
            <person name="Kuo A."/>
            <person name="Mondo S.J."/>
            <person name="Salamov A.A."/>
            <person name="Labutti K."/>
            <person name="Zhao Z."/>
            <person name="Chiniquy J."/>
            <person name="Barry K."/>
            <person name="Brewer H.M."/>
            <person name="Purvine S.O."/>
            <person name="Wright A.T."/>
            <person name="Boxma B."/>
            <person name="Van Alen T."/>
            <person name="Hackstein J.H."/>
            <person name="Baker S.E."/>
            <person name="Grigoriev I.V."/>
            <person name="O'Malley M.A."/>
        </authorList>
    </citation>
    <scope>NUCLEOTIDE SEQUENCE [LARGE SCALE GENOMIC DNA]</scope>
    <source>
        <strain evidence="1 2">S4</strain>
    </source>
</reference>
<evidence type="ECO:0000313" key="1">
    <source>
        <dbReference type="EMBL" id="ORX85203.1"/>
    </source>
</evidence>
<dbReference type="Pfam" id="PF13637">
    <property type="entry name" value="Ank_4"/>
    <property type="match status" value="1"/>
</dbReference>
<comment type="caution">
    <text evidence="1">The sequence shown here is derived from an EMBL/GenBank/DDBJ whole genome shotgun (WGS) entry which is preliminary data.</text>
</comment>
<accession>A0A1Y1XHH8</accession>
<name>A0A1Y1XHH8_9FUNG</name>
<keyword evidence="2" id="KW-1185">Reference proteome</keyword>
<sequence length="69" mass="8186">MKLNYHNKLTKLPLIYRYSNENENENENENIVKYLLENGEDINKENIKGLTPLFNSSKSRNKIIVNYLV</sequence>
<dbReference type="InterPro" id="IPR036770">
    <property type="entry name" value="Ankyrin_rpt-contain_sf"/>
</dbReference>
<protein>
    <submittedName>
        <fullName evidence="1">Uncharacterized protein</fullName>
    </submittedName>
</protein>
<reference evidence="1 2" key="2">
    <citation type="submission" date="2016-08" db="EMBL/GenBank/DDBJ databases">
        <title>Pervasive Adenine N6-methylation of Active Genes in Fungi.</title>
        <authorList>
            <consortium name="DOE Joint Genome Institute"/>
            <person name="Mondo S.J."/>
            <person name="Dannebaum R.O."/>
            <person name="Kuo R.C."/>
            <person name="Labutti K."/>
            <person name="Haridas S."/>
            <person name="Kuo A."/>
            <person name="Salamov A."/>
            <person name="Ahrendt S.R."/>
            <person name="Lipzen A."/>
            <person name="Sullivan W."/>
            <person name="Andreopoulos W.B."/>
            <person name="Clum A."/>
            <person name="Lindquist E."/>
            <person name="Daum C."/>
            <person name="Ramamoorthy G.K."/>
            <person name="Gryganskyi A."/>
            <person name="Culley D."/>
            <person name="Magnuson J.K."/>
            <person name="James T.Y."/>
            <person name="O'Malley M.A."/>
            <person name="Stajich J.E."/>
            <person name="Spatafora J.W."/>
            <person name="Visel A."/>
            <person name="Grigoriev I.V."/>
        </authorList>
    </citation>
    <scope>NUCLEOTIDE SEQUENCE [LARGE SCALE GENOMIC DNA]</scope>
    <source>
        <strain evidence="1 2">S4</strain>
    </source>
</reference>
<dbReference type="OrthoDB" id="539213at2759"/>
<dbReference type="EMBL" id="MCFG01000039">
    <property type="protein sequence ID" value="ORX85203.1"/>
    <property type="molecule type" value="Genomic_DNA"/>
</dbReference>
<dbReference type="Gene3D" id="1.25.40.20">
    <property type="entry name" value="Ankyrin repeat-containing domain"/>
    <property type="match status" value="1"/>
</dbReference>
<dbReference type="SUPFAM" id="SSF48403">
    <property type="entry name" value="Ankyrin repeat"/>
    <property type="match status" value="1"/>
</dbReference>
<dbReference type="InterPro" id="IPR002110">
    <property type="entry name" value="Ankyrin_rpt"/>
</dbReference>
<evidence type="ECO:0000313" key="2">
    <source>
        <dbReference type="Proteomes" id="UP000193944"/>
    </source>
</evidence>
<dbReference type="AlphaFoldDB" id="A0A1Y1XHH8"/>
<organism evidence="1 2">
    <name type="scientific">Anaeromyces robustus</name>
    <dbReference type="NCBI Taxonomy" id="1754192"/>
    <lineage>
        <taxon>Eukaryota</taxon>
        <taxon>Fungi</taxon>
        <taxon>Fungi incertae sedis</taxon>
        <taxon>Chytridiomycota</taxon>
        <taxon>Chytridiomycota incertae sedis</taxon>
        <taxon>Neocallimastigomycetes</taxon>
        <taxon>Neocallimastigales</taxon>
        <taxon>Neocallimastigaceae</taxon>
        <taxon>Anaeromyces</taxon>
    </lineage>
</organism>